<keyword evidence="4" id="KW-1134">Transmembrane beta strand</keyword>
<comment type="subcellular location">
    <subcellularLocation>
        <location evidence="1">Cell outer membrane</location>
        <topology evidence="1">Multi-pass membrane protein</topology>
    </subcellularLocation>
</comment>
<evidence type="ECO:0000259" key="12">
    <source>
        <dbReference type="Pfam" id="PF13609"/>
    </source>
</evidence>
<dbReference type="Pfam" id="PF13609">
    <property type="entry name" value="Porin_4"/>
    <property type="match status" value="1"/>
</dbReference>
<keyword evidence="7" id="KW-0406">Ion transport</keyword>
<feature type="signal peptide" evidence="11">
    <location>
        <begin position="1"/>
        <end position="24"/>
    </location>
</feature>
<dbReference type="InterPro" id="IPR001702">
    <property type="entry name" value="Porin_Gram-ve"/>
</dbReference>
<feature type="chain" id="PRO_5046288710" evidence="11">
    <location>
        <begin position="25"/>
        <end position="368"/>
    </location>
</feature>
<evidence type="ECO:0000256" key="6">
    <source>
        <dbReference type="ARBA" id="ARBA00022729"/>
    </source>
</evidence>
<evidence type="ECO:0000256" key="4">
    <source>
        <dbReference type="ARBA" id="ARBA00022452"/>
    </source>
</evidence>
<evidence type="ECO:0000256" key="2">
    <source>
        <dbReference type="ARBA" id="ARBA00011233"/>
    </source>
</evidence>
<reference evidence="13 14" key="1">
    <citation type="journal article" date="2022" name="Res Sq">
        <title>Evolution of multicellular longitudinally dividing oral cavity symbionts (Neisseriaceae).</title>
        <authorList>
            <person name="Nyongesa S."/>
            <person name="Weber P."/>
            <person name="Bernet E."/>
            <person name="Pullido F."/>
            <person name="Nieckarz M."/>
            <person name="Delaby M."/>
            <person name="Nieves C."/>
            <person name="Viehboeck T."/>
            <person name="Krause N."/>
            <person name="Rivera-Millot A."/>
            <person name="Nakamura A."/>
            <person name="Vischer N."/>
            <person name="VanNieuwenhze M."/>
            <person name="Brun Y."/>
            <person name="Cava F."/>
            <person name="Bulgheresi S."/>
            <person name="Veyrier F."/>
        </authorList>
    </citation>
    <scope>NUCLEOTIDE SEQUENCE [LARGE SCALE GENOMIC DNA]</scope>
    <source>
        <strain evidence="13 14">SN4</strain>
    </source>
</reference>
<keyword evidence="5" id="KW-0812">Transmembrane</keyword>
<dbReference type="InterPro" id="IPR023614">
    <property type="entry name" value="Porin_dom_sf"/>
</dbReference>
<comment type="subunit">
    <text evidence="2">Homotrimer.</text>
</comment>
<sequence length="368" mass="40207">MRRIKVLKQMTFLSLMGCSGVAMADVVLYGHIKGGIGYTSGSGDGSITQMEDYKSRIGFRGNEDLGNGLQAIWQVEQFTPISGAESSRGWNNRDTFIGLKGDFGTVRAGYISDGMMDTADQKLIVDPWEWNLNANNPKGVANFTRVDKRLQGIRYDSPQMGGFKFNVTHQLADNAAQSDFETASTVNQATVLAATYEHAGYFAKGAYGLYKHQNEDSNQHLNDAQVARVMGGYRAKNMLAVLAYQYTEGFKGLWATPASVGNHAQIGKTDVKTHEVLGNFAYTMGAFTPRVSYVYGFDERHAGIGKVDNTHYNQVIVGADYALSKRTTVLASAGWKNAPYAYAVNAAGKKTGLDNDVYSVGLGLRHMF</sequence>
<evidence type="ECO:0000256" key="9">
    <source>
        <dbReference type="ARBA" id="ARBA00023136"/>
    </source>
</evidence>
<keyword evidence="9" id="KW-0472">Membrane</keyword>
<keyword evidence="14" id="KW-1185">Reference proteome</keyword>
<dbReference type="PANTHER" id="PTHR34501">
    <property type="entry name" value="PROTEIN YDDL-RELATED"/>
    <property type="match status" value="1"/>
</dbReference>
<dbReference type="InterPro" id="IPR002299">
    <property type="entry name" value="Porin_Neis"/>
</dbReference>
<dbReference type="RefSeq" id="WP_082625551.1">
    <property type="nucleotide sequence ID" value="NZ_CABKVG010000007.1"/>
</dbReference>
<dbReference type="CDD" id="cd00342">
    <property type="entry name" value="gram_neg_porins"/>
    <property type="match status" value="1"/>
</dbReference>
<protein>
    <submittedName>
        <fullName evidence="13">Porin</fullName>
    </submittedName>
</protein>
<dbReference type="Gene3D" id="2.40.160.10">
    <property type="entry name" value="Porin"/>
    <property type="match status" value="1"/>
</dbReference>
<keyword evidence="6 11" id="KW-0732">Signal</keyword>
<dbReference type="SUPFAM" id="SSF56935">
    <property type="entry name" value="Porins"/>
    <property type="match status" value="1"/>
</dbReference>
<proteinExistence type="predicted"/>
<evidence type="ECO:0000256" key="3">
    <source>
        <dbReference type="ARBA" id="ARBA00022448"/>
    </source>
</evidence>
<evidence type="ECO:0000256" key="7">
    <source>
        <dbReference type="ARBA" id="ARBA00023065"/>
    </source>
</evidence>
<dbReference type="PRINTS" id="PR00184">
    <property type="entry name" value="NEISSPPORIN"/>
</dbReference>
<evidence type="ECO:0000256" key="10">
    <source>
        <dbReference type="ARBA" id="ARBA00023237"/>
    </source>
</evidence>
<name>A0ABY4E2Y5_9NEIS</name>
<evidence type="ECO:0000256" key="1">
    <source>
        <dbReference type="ARBA" id="ARBA00004571"/>
    </source>
</evidence>
<dbReference type="InterPro" id="IPR033900">
    <property type="entry name" value="Gram_neg_porin_domain"/>
</dbReference>
<keyword evidence="8" id="KW-0626">Porin</keyword>
<keyword evidence="3" id="KW-0813">Transport</keyword>
<gene>
    <name evidence="13" type="ORF">LVJ82_01730</name>
</gene>
<dbReference type="InterPro" id="IPR050298">
    <property type="entry name" value="Gram-neg_bact_OMP"/>
</dbReference>
<evidence type="ECO:0000256" key="11">
    <source>
        <dbReference type="SAM" id="SignalP"/>
    </source>
</evidence>
<dbReference type="PANTHER" id="PTHR34501:SF9">
    <property type="entry name" value="MAJOR OUTER MEMBRANE PROTEIN P.IA"/>
    <property type="match status" value="1"/>
</dbReference>
<evidence type="ECO:0000256" key="8">
    <source>
        <dbReference type="ARBA" id="ARBA00023114"/>
    </source>
</evidence>
<feature type="domain" description="Porin" evidence="12">
    <location>
        <begin position="14"/>
        <end position="336"/>
    </location>
</feature>
<accession>A0ABY4E2Y5</accession>
<dbReference type="PRINTS" id="PR00182">
    <property type="entry name" value="ECOLNEIPORIN"/>
</dbReference>
<evidence type="ECO:0000313" key="13">
    <source>
        <dbReference type="EMBL" id="UOO89736.1"/>
    </source>
</evidence>
<dbReference type="EMBL" id="CP091511">
    <property type="protein sequence ID" value="UOO89736.1"/>
    <property type="molecule type" value="Genomic_DNA"/>
</dbReference>
<evidence type="ECO:0000256" key="5">
    <source>
        <dbReference type="ARBA" id="ARBA00022692"/>
    </source>
</evidence>
<evidence type="ECO:0000313" key="14">
    <source>
        <dbReference type="Proteomes" id="UP000832011"/>
    </source>
</evidence>
<dbReference type="Proteomes" id="UP000832011">
    <property type="component" value="Chromosome"/>
</dbReference>
<keyword evidence="10" id="KW-0998">Cell outer membrane</keyword>
<organism evidence="13 14">
    <name type="scientific">Vitreoscilla massiliensis</name>
    <dbReference type="NCBI Taxonomy" id="1689272"/>
    <lineage>
        <taxon>Bacteria</taxon>
        <taxon>Pseudomonadati</taxon>
        <taxon>Pseudomonadota</taxon>
        <taxon>Betaproteobacteria</taxon>
        <taxon>Neisseriales</taxon>
        <taxon>Neisseriaceae</taxon>
        <taxon>Vitreoscilla</taxon>
    </lineage>
</organism>